<keyword evidence="2" id="KW-1185">Reference proteome</keyword>
<dbReference type="AlphaFoldDB" id="A0AAD8ER21"/>
<feature type="non-terminal residue" evidence="1">
    <location>
        <position position="1"/>
    </location>
</feature>
<evidence type="ECO:0000313" key="1">
    <source>
        <dbReference type="EMBL" id="KAJ9598919.1"/>
    </source>
</evidence>
<reference evidence="1" key="2">
    <citation type="submission" date="2023-05" db="EMBL/GenBank/DDBJ databases">
        <authorList>
            <person name="Fouks B."/>
        </authorList>
    </citation>
    <scope>NUCLEOTIDE SEQUENCE</scope>
    <source>
        <strain evidence="1">Stay&amp;Tobe</strain>
        <tissue evidence="1">Testes</tissue>
    </source>
</reference>
<comment type="caution">
    <text evidence="1">The sequence shown here is derived from an EMBL/GenBank/DDBJ whole genome shotgun (WGS) entry which is preliminary data.</text>
</comment>
<reference evidence="1" key="1">
    <citation type="journal article" date="2023" name="IScience">
        <title>Live-bearing cockroach genome reveals convergent evolutionary mechanisms linked to viviparity in insects and beyond.</title>
        <authorList>
            <person name="Fouks B."/>
            <person name="Harrison M.C."/>
            <person name="Mikhailova A.A."/>
            <person name="Marchal E."/>
            <person name="English S."/>
            <person name="Carruthers M."/>
            <person name="Jennings E.C."/>
            <person name="Chiamaka E.L."/>
            <person name="Frigard R.A."/>
            <person name="Pippel M."/>
            <person name="Attardo G.M."/>
            <person name="Benoit J.B."/>
            <person name="Bornberg-Bauer E."/>
            <person name="Tobe S.S."/>
        </authorList>
    </citation>
    <scope>NUCLEOTIDE SEQUENCE</scope>
    <source>
        <strain evidence="1">Stay&amp;Tobe</strain>
    </source>
</reference>
<dbReference type="Proteomes" id="UP001233999">
    <property type="component" value="Unassembled WGS sequence"/>
</dbReference>
<evidence type="ECO:0000313" key="2">
    <source>
        <dbReference type="Proteomes" id="UP001233999"/>
    </source>
</evidence>
<accession>A0AAD8ER21</accession>
<name>A0AAD8ER21_DIPPU</name>
<proteinExistence type="predicted"/>
<gene>
    <name evidence="1" type="ORF">L9F63_026546</name>
</gene>
<sequence length="85" mass="9332">STTDEIIDILEQDVTIMDGTLYIRPPELHEMSESDTGDEDCQVATINNLSGNLLRAQAELQVRRLTEGGVEDETLGLPEGQESNT</sequence>
<dbReference type="EMBL" id="JASPKZ010000856">
    <property type="protein sequence ID" value="KAJ9598919.1"/>
    <property type="molecule type" value="Genomic_DNA"/>
</dbReference>
<organism evidence="1 2">
    <name type="scientific">Diploptera punctata</name>
    <name type="common">Pacific beetle cockroach</name>
    <dbReference type="NCBI Taxonomy" id="6984"/>
    <lineage>
        <taxon>Eukaryota</taxon>
        <taxon>Metazoa</taxon>
        <taxon>Ecdysozoa</taxon>
        <taxon>Arthropoda</taxon>
        <taxon>Hexapoda</taxon>
        <taxon>Insecta</taxon>
        <taxon>Pterygota</taxon>
        <taxon>Neoptera</taxon>
        <taxon>Polyneoptera</taxon>
        <taxon>Dictyoptera</taxon>
        <taxon>Blattodea</taxon>
        <taxon>Blaberoidea</taxon>
        <taxon>Blaberidae</taxon>
        <taxon>Diplopterinae</taxon>
        <taxon>Diploptera</taxon>
    </lineage>
</organism>
<protein>
    <submittedName>
        <fullName evidence="1">Uncharacterized protein</fullName>
    </submittedName>
</protein>